<evidence type="ECO:0000313" key="1">
    <source>
        <dbReference type="EMBL" id="ORZ39959.1"/>
    </source>
</evidence>
<sequence>MEYCMVLDSEGFFIRDTTLADIYGGFRKSPYVVYSSYLRHTYFATDFAHKILGYQEELGWALEEYNWVLDTNVIAELECIFRDKRPTLDQMEKYVFVEVVYWIYLMHNRHKYPGLRVLDTANLFGIRTLEHMRQMANYDDKFFTPFEDLRWFMEKDPALVDVAVKVFRKHGFKMLKTSGSKQSIELLERANSIVLCVSEQPDNVYELAMSGHFMPNADQEQSGQV</sequence>
<comment type="caution">
    <text evidence="1">The sequence shown here is derived from an EMBL/GenBank/DDBJ whole genome shotgun (WGS) entry which is preliminary data.</text>
</comment>
<organism evidence="1 2">
    <name type="scientific">Catenaria anguillulae PL171</name>
    <dbReference type="NCBI Taxonomy" id="765915"/>
    <lineage>
        <taxon>Eukaryota</taxon>
        <taxon>Fungi</taxon>
        <taxon>Fungi incertae sedis</taxon>
        <taxon>Blastocladiomycota</taxon>
        <taxon>Blastocladiomycetes</taxon>
        <taxon>Blastocladiales</taxon>
        <taxon>Catenariaceae</taxon>
        <taxon>Catenaria</taxon>
    </lineage>
</organism>
<proteinExistence type="predicted"/>
<keyword evidence="2" id="KW-1185">Reference proteome</keyword>
<evidence type="ECO:0000313" key="2">
    <source>
        <dbReference type="Proteomes" id="UP000193411"/>
    </source>
</evidence>
<gene>
    <name evidence="1" type="ORF">BCR44DRAFT_1425982</name>
</gene>
<name>A0A1Y2HZN0_9FUNG</name>
<accession>A0A1Y2HZN0</accession>
<reference evidence="1 2" key="1">
    <citation type="submission" date="2016-07" db="EMBL/GenBank/DDBJ databases">
        <title>Pervasive Adenine N6-methylation of Active Genes in Fungi.</title>
        <authorList>
            <consortium name="DOE Joint Genome Institute"/>
            <person name="Mondo S.J."/>
            <person name="Dannebaum R.O."/>
            <person name="Kuo R.C."/>
            <person name="Labutti K."/>
            <person name="Haridas S."/>
            <person name="Kuo A."/>
            <person name="Salamov A."/>
            <person name="Ahrendt S.R."/>
            <person name="Lipzen A."/>
            <person name="Sullivan W."/>
            <person name="Andreopoulos W.B."/>
            <person name="Clum A."/>
            <person name="Lindquist E."/>
            <person name="Daum C."/>
            <person name="Ramamoorthy G.K."/>
            <person name="Gryganskyi A."/>
            <person name="Culley D."/>
            <person name="Magnuson J.K."/>
            <person name="James T.Y."/>
            <person name="O'Malley M.A."/>
            <person name="Stajich J.E."/>
            <person name="Spatafora J.W."/>
            <person name="Visel A."/>
            <person name="Grigoriev I.V."/>
        </authorList>
    </citation>
    <scope>NUCLEOTIDE SEQUENCE [LARGE SCALE GENOMIC DNA]</scope>
    <source>
        <strain evidence="1 2">PL171</strain>
    </source>
</reference>
<protein>
    <submittedName>
        <fullName evidence="1">Uncharacterized protein</fullName>
    </submittedName>
</protein>
<dbReference type="AlphaFoldDB" id="A0A1Y2HZN0"/>
<dbReference type="EMBL" id="MCFL01000004">
    <property type="protein sequence ID" value="ORZ39959.1"/>
    <property type="molecule type" value="Genomic_DNA"/>
</dbReference>
<dbReference type="Proteomes" id="UP000193411">
    <property type="component" value="Unassembled WGS sequence"/>
</dbReference>